<feature type="domain" description="PABC" evidence="7">
    <location>
        <begin position="384"/>
        <end position="464"/>
    </location>
</feature>
<sequence>MPTSADIISDCVSAVDLWLRALYEWNRKHEADTTTNRNRKVLEISQAVMEATDTIAELGKKILKLGARCPICREYEVEDLVTLPCGHKFHAECVRRWLQCGQNRDCPVCRHGLRHKCGHALDDALLVPGEVLCSGVLKLPCSRRVRVEFDSQYQSDSEVEAGSEEDGAEDETGAGGEAHFEDGANSEDGEDLMEGENNRNHGSYDDDEDDEDGNDGVGSEDGSNPTYYRYPSSPTAPTHVPGTEIHIAFRAPPPSNDWVLRSSQARPTSTATTPLSSQQLEEEPLNEKLRSAQLLQEPPTLSGLDPNSSNGRPRGVSIASSNPRRSEDESSPGKLGRAHPLHLDPQNTEEPPLPEHCRRLLRGLHSNALRARQRTGMSRAKAYRVCLEAILPASEDPKNQKQMLGEVLYPIVWCMLGRRPALAGKITGMLLGLCNAEILDLIESDQALWDTVQEAKSVYEEHIREGGVGHL</sequence>
<dbReference type="GeneID" id="63774657"/>
<feature type="compositionally biased region" description="Acidic residues" evidence="5">
    <location>
        <begin position="205"/>
        <end position="214"/>
    </location>
</feature>
<accession>A0A1Y2DVX7</accession>
<dbReference type="InterPro" id="IPR051826">
    <property type="entry name" value="E3_ubiquitin-ligase_domain"/>
</dbReference>
<feature type="compositionally biased region" description="Acidic residues" evidence="5">
    <location>
        <begin position="157"/>
        <end position="172"/>
    </location>
</feature>
<dbReference type="GO" id="GO:0061630">
    <property type="term" value="F:ubiquitin protein ligase activity"/>
    <property type="evidence" value="ECO:0007669"/>
    <property type="project" value="TreeGrafter"/>
</dbReference>
<organism evidence="8 9">
    <name type="scientific">Pseudomassariella vexata</name>
    <dbReference type="NCBI Taxonomy" id="1141098"/>
    <lineage>
        <taxon>Eukaryota</taxon>
        <taxon>Fungi</taxon>
        <taxon>Dikarya</taxon>
        <taxon>Ascomycota</taxon>
        <taxon>Pezizomycotina</taxon>
        <taxon>Sordariomycetes</taxon>
        <taxon>Xylariomycetidae</taxon>
        <taxon>Amphisphaeriales</taxon>
        <taxon>Pseudomassariaceae</taxon>
        <taxon>Pseudomassariella</taxon>
    </lineage>
</organism>
<keyword evidence="2 4" id="KW-0863">Zinc-finger</keyword>
<evidence type="ECO:0000259" key="7">
    <source>
        <dbReference type="PROSITE" id="PS51309"/>
    </source>
</evidence>
<dbReference type="SMART" id="SM00744">
    <property type="entry name" value="RINGv"/>
    <property type="match status" value="1"/>
</dbReference>
<feature type="domain" description="RING-type" evidence="6">
    <location>
        <begin position="69"/>
        <end position="110"/>
    </location>
</feature>
<dbReference type="EMBL" id="MCFJ01000008">
    <property type="protein sequence ID" value="ORY63339.1"/>
    <property type="molecule type" value="Genomic_DNA"/>
</dbReference>
<dbReference type="PROSITE" id="PS51309">
    <property type="entry name" value="PABC"/>
    <property type="match status" value="1"/>
</dbReference>
<dbReference type="GO" id="GO:0008270">
    <property type="term" value="F:zinc ion binding"/>
    <property type="evidence" value="ECO:0007669"/>
    <property type="project" value="UniProtKB-KW"/>
</dbReference>
<dbReference type="PROSITE" id="PS50089">
    <property type="entry name" value="ZF_RING_2"/>
    <property type="match status" value="1"/>
</dbReference>
<evidence type="ECO:0000259" key="6">
    <source>
        <dbReference type="PROSITE" id="PS50089"/>
    </source>
</evidence>
<dbReference type="Gene3D" id="1.10.1900.10">
    <property type="entry name" value="c-terminal domain of poly(a) binding protein"/>
    <property type="match status" value="1"/>
</dbReference>
<feature type="compositionally biased region" description="Polar residues" evidence="5">
    <location>
        <begin position="261"/>
        <end position="279"/>
    </location>
</feature>
<keyword evidence="1" id="KW-0479">Metal-binding</keyword>
<name>A0A1Y2DVX7_9PEZI</name>
<dbReference type="InterPro" id="IPR011016">
    <property type="entry name" value="Znf_RING-CH"/>
</dbReference>
<dbReference type="InterPro" id="IPR036053">
    <property type="entry name" value="PABP-dom"/>
</dbReference>
<reference evidence="8 9" key="1">
    <citation type="submission" date="2016-07" db="EMBL/GenBank/DDBJ databases">
        <title>Pervasive Adenine N6-methylation of Active Genes in Fungi.</title>
        <authorList>
            <consortium name="DOE Joint Genome Institute"/>
            <person name="Mondo S.J."/>
            <person name="Dannebaum R.O."/>
            <person name="Kuo R.C."/>
            <person name="Labutti K."/>
            <person name="Haridas S."/>
            <person name="Kuo A."/>
            <person name="Salamov A."/>
            <person name="Ahrendt S.R."/>
            <person name="Lipzen A."/>
            <person name="Sullivan W."/>
            <person name="Andreopoulos W.B."/>
            <person name="Clum A."/>
            <person name="Lindquist E."/>
            <person name="Daum C."/>
            <person name="Ramamoorthy G.K."/>
            <person name="Gryganskyi A."/>
            <person name="Culley D."/>
            <person name="Magnuson J.K."/>
            <person name="James T.Y."/>
            <person name="O'Malley M.A."/>
            <person name="Stajich J.E."/>
            <person name="Spatafora J.W."/>
            <person name="Visel A."/>
            <person name="Grigoriev I.V."/>
        </authorList>
    </citation>
    <scope>NUCLEOTIDE SEQUENCE [LARGE SCALE GENOMIC DNA]</scope>
    <source>
        <strain evidence="8 9">CBS 129021</strain>
    </source>
</reference>
<evidence type="ECO:0008006" key="10">
    <source>
        <dbReference type="Google" id="ProtNLM"/>
    </source>
</evidence>
<keyword evidence="9" id="KW-1185">Reference proteome</keyword>
<dbReference type="OrthoDB" id="4779963at2759"/>
<dbReference type="PANTHER" id="PTHR22765">
    <property type="entry name" value="RING FINGER AND PROTEASE ASSOCIATED DOMAIN-CONTAINING"/>
    <property type="match status" value="1"/>
</dbReference>
<dbReference type="Proteomes" id="UP000193689">
    <property type="component" value="Unassembled WGS sequence"/>
</dbReference>
<evidence type="ECO:0000256" key="2">
    <source>
        <dbReference type="ARBA" id="ARBA00022771"/>
    </source>
</evidence>
<dbReference type="RefSeq" id="XP_040714996.1">
    <property type="nucleotide sequence ID" value="XM_040858445.1"/>
</dbReference>
<evidence type="ECO:0000256" key="5">
    <source>
        <dbReference type="SAM" id="MobiDB-lite"/>
    </source>
</evidence>
<dbReference type="InterPro" id="IPR013083">
    <property type="entry name" value="Znf_RING/FYVE/PHD"/>
</dbReference>
<dbReference type="GO" id="GO:0003723">
    <property type="term" value="F:RNA binding"/>
    <property type="evidence" value="ECO:0007669"/>
    <property type="project" value="InterPro"/>
</dbReference>
<dbReference type="InParanoid" id="A0A1Y2DVX7"/>
<dbReference type="SMART" id="SM00184">
    <property type="entry name" value="RING"/>
    <property type="match status" value="1"/>
</dbReference>
<feature type="region of interest" description="Disordered" evidence="5">
    <location>
        <begin position="152"/>
        <end position="353"/>
    </location>
</feature>
<evidence type="ECO:0000313" key="8">
    <source>
        <dbReference type="EMBL" id="ORY63339.1"/>
    </source>
</evidence>
<evidence type="ECO:0000313" key="9">
    <source>
        <dbReference type="Proteomes" id="UP000193689"/>
    </source>
</evidence>
<dbReference type="SMART" id="SM00517">
    <property type="entry name" value="PolyA"/>
    <property type="match status" value="1"/>
</dbReference>
<protein>
    <recommendedName>
        <fullName evidence="10">RING-type domain-containing protein</fullName>
    </recommendedName>
</protein>
<keyword evidence="3" id="KW-0862">Zinc</keyword>
<dbReference type="Pfam" id="PF13639">
    <property type="entry name" value="zf-RING_2"/>
    <property type="match status" value="1"/>
</dbReference>
<dbReference type="InterPro" id="IPR001841">
    <property type="entry name" value="Znf_RING"/>
</dbReference>
<gene>
    <name evidence="8" type="ORF">BCR38DRAFT_410275</name>
</gene>
<proteinExistence type="predicted"/>
<dbReference type="STRING" id="1141098.A0A1Y2DVX7"/>
<evidence type="ECO:0000256" key="1">
    <source>
        <dbReference type="ARBA" id="ARBA00022723"/>
    </source>
</evidence>
<dbReference type="SUPFAM" id="SSF63570">
    <property type="entry name" value="PABC (PABP) domain"/>
    <property type="match status" value="1"/>
</dbReference>
<dbReference type="AlphaFoldDB" id="A0A1Y2DVX7"/>
<dbReference type="InterPro" id="IPR002004">
    <property type="entry name" value="PABP_HYD_C"/>
</dbReference>
<comment type="caution">
    <text evidence="8">The sequence shown here is derived from an EMBL/GenBank/DDBJ whole genome shotgun (WGS) entry which is preliminary data.</text>
</comment>
<dbReference type="SUPFAM" id="SSF57850">
    <property type="entry name" value="RING/U-box"/>
    <property type="match status" value="1"/>
</dbReference>
<dbReference type="GO" id="GO:0006511">
    <property type="term" value="P:ubiquitin-dependent protein catabolic process"/>
    <property type="evidence" value="ECO:0007669"/>
    <property type="project" value="TreeGrafter"/>
</dbReference>
<dbReference type="Pfam" id="PF00658">
    <property type="entry name" value="MLLE"/>
    <property type="match status" value="1"/>
</dbReference>
<feature type="compositionally biased region" description="Acidic residues" evidence="5">
    <location>
        <begin position="184"/>
        <end position="194"/>
    </location>
</feature>
<evidence type="ECO:0000256" key="4">
    <source>
        <dbReference type="PROSITE-ProRule" id="PRU00175"/>
    </source>
</evidence>
<dbReference type="Gene3D" id="3.30.40.10">
    <property type="entry name" value="Zinc/RING finger domain, C3HC4 (zinc finger)"/>
    <property type="match status" value="1"/>
</dbReference>
<evidence type="ECO:0000256" key="3">
    <source>
        <dbReference type="ARBA" id="ARBA00022833"/>
    </source>
</evidence>